<proteinExistence type="predicted"/>
<dbReference type="InterPro" id="IPR004843">
    <property type="entry name" value="Calcineurin-like_PHP"/>
</dbReference>
<evidence type="ECO:0000259" key="3">
    <source>
        <dbReference type="Pfam" id="PF00149"/>
    </source>
</evidence>
<keyword evidence="2" id="KW-0472">Membrane</keyword>
<comment type="caution">
    <text evidence="4">The sequence shown here is derived from an EMBL/GenBank/DDBJ whole genome shotgun (WGS) entry which is preliminary data.</text>
</comment>
<dbReference type="SUPFAM" id="SSF56300">
    <property type="entry name" value="Metallo-dependent phosphatases"/>
    <property type="match status" value="1"/>
</dbReference>
<accession>A0ABR1YVL7</accession>
<reference evidence="4 5" key="1">
    <citation type="submission" date="2024-04" db="EMBL/GenBank/DDBJ databases">
        <title>Phyllosticta paracitricarpa is synonymous to the EU quarantine fungus P. citricarpa based on phylogenomic analyses.</title>
        <authorList>
            <consortium name="Lawrence Berkeley National Laboratory"/>
            <person name="Van Ingen-Buijs V.A."/>
            <person name="Van Westerhoven A.C."/>
            <person name="Haridas S."/>
            <person name="Skiadas P."/>
            <person name="Martin F."/>
            <person name="Groenewald J.Z."/>
            <person name="Crous P.W."/>
            <person name="Seidl M.F."/>
        </authorList>
    </citation>
    <scope>NUCLEOTIDE SEQUENCE [LARGE SCALE GENOMIC DNA]</scope>
    <source>
        <strain evidence="4 5">CBS 123374</strain>
    </source>
</reference>
<dbReference type="InterPro" id="IPR029052">
    <property type="entry name" value="Metallo-depent_PP-like"/>
</dbReference>
<dbReference type="PANTHER" id="PTHR42850">
    <property type="entry name" value="METALLOPHOSPHOESTERASE"/>
    <property type="match status" value="1"/>
</dbReference>
<dbReference type="PANTHER" id="PTHR42850:SF4">
    <property type="entry name" value="ZINC-DEPENDENT ENDOPOLYPHOSPHATASE"/>
    <property type="match status" value="1"/>
</dbReference>
<keyword evidence="5" id="KW-1185">Reference proteome</keyword>
<evidence type="ECO:0000313" key="5">
    <source>
        <dbReference type="Proteomes" id="UP001492380"/>
    </source>
</evidence>
<protein>
    <submittedName>
        <fullName evidence="4">Ser/Thr protein phosphatase family</fullName>
    </submittedName>
</protein>
<feature type="region of interest" description="Disordered" evidence="1">
    <location>
        <begin position="411"/>
        <end position="441"/>
    </location>
</feature>
<dbReference type="InterPro" id="IPR018247">
    <property type="entry name" value="EF_Hand_1_Ca_BS"/>
</dbReference>
<sequence>MAGDKDRSSAHSDDDIPLAAGAKGREWQHQQQRRPLIDMVTNEWQKNLNVESDSDDEFYYAEKRNWYTPAIITLLVHGSRRVPRRVQRTVCLAVGFLVAAWLGWRWILQPYWHEQTSFAEAVSGSARWGVYGSNARPSFNDMVHVKQLDPSLLPSSSADNQRLVFVGDVHGCKSELVDLLAKVNFHPASDHLILTGDMVSKGPDSPGVVDLARDMQASCVRGNHEDRVLLTHKSLKMALADANSSKTLSEDEVRNAGAKKDKNLARELNGKQIEWLQQCPVILRVGSLPGMGQTVVAHAGLVPGIELERQDPYQVMNMRSVDLETKVPSEGRDYAPWDKYWNFFMSHVPNPDSRMTIVYGHDSKRGLNIRKYSRGIDSGCVRGGKLTALVVEADAKGGPVKQSLVSVRCKDYKKDKDGKKKRKNAKGKAVLQEEEDVEEVY</sequence>
<evidence type="ECO:0000313" key="4">
    <source>
        <dbReference type="EMBL" id="KAK8238598.1"/>
    </source>
</evidence>
<name>A0ABR1YVL7_9PEZI</name>
<feature type="compositionally biased region" description="Acidic residues" evidence="1">
    <location>
        <begin position="432"/>
        <end position="441"/>
    </location>
</feature>
<evidence type="ECO:0000256" key="2">
    <source>
        <dbReference type="SAM" id="Phobius"/>
    </source>
</evidence>
<feature type="domain" description="Calcineurin-like phosphoesterase" evidence="3">
    <location>
        <begin position="162"/>
        <end position="360"/>
    </location>
</feature>
<dbReference type="PROSITE" id="PS00018">
    <property type="entry name" value="EF_HAND_1"/>
    <property type="match status" value="1"/>
</dbReference>
<feature type="region of interest" description="Disordered" evidence="1">
    <location>
        <begin position="1"/>
        <end position="32"/>
    </location>
</feature>
<gene>
    <name evidence="4" type="ORF">HDK90DRAFT_411524</name>
</gene>
<keyword evidence="2" id="KW-1133">Transmembrane helix</keyword>
<feature type="transmembrane region" description="Helical" evidence="2">
    <location>
        <begin position="89"/>
        <end position="107"/>
    </location>
</feature>
<dbReference type="InterPro" id="IPR050126">
    <property type="entry name" value="Ap4A_hydrolase"/>
</dbReference>
<dbReference type="Proteomes" id="UP001492380">
    <property type="component" value="Unassembled WGS sequence"/>
</dbReference>
<dbReference type="Gene3D" id="3.60.21.10">
    <property type="match status" value="1"/>
</dbReference>
<evidence type="ECO:0000256" key="1">
    <source>
        <dbReference type="SAM" id="MobiDB-lite"/>
    </source>
</evidence>
<dbReference type="EMBL" id="JBBWRZ010000004">
    <property type="protein sequence ID" value="KAK8238598.1"/>
    <property type="molecule type" value="Genomic_DNA"/>
</dbReference>
<dbReference type="CDD" id="cd00144">
    <property type="entry name" value="MPP_PPP_family"/>
    <property type="match status" value="1"/>
</dbReference>
<keyword evidence="2" id="KW-0812">Transmembrane</keyword>
<dbReference type="Pfam" id="PF00149">
    <property type="entry name" value="Metallophos"/>
    <property type="match status" value="1"/>
</dbReference>
<feature type="compositionally biased region" description="Basic and acidic residues" evidence="1">
    <location>
        <begin position="1"/>
        <end position="14"/>
    </location>
</feature>
<organism evidence="4 5">
    <name type="scientific">Phyllosticta capitalensis</name>
    <dbReference type="NCBI Taxonomy" id="121624"/>
    <lineage>
        <taxon>Eukaryota</taxon>
        <taxon>Fungi</taxon>
        <taxon>Dikarya</taxon>
        <taxon>Ascomycota</taxon>
        <taxon>Pezizomycotina</taxon>
        <taxon>Dothideomycetes</taxon>
        <taxon>Dothideomycetes incertae sedis</taxon>
        <taxon>Botryosphaeriales</taxon>
        <taxon>Phyllostictaceae</taxon>
        <taxon>Phyllosticta</taxon>
    </lineage>
</organism>